<evidence type="ECO:0000256" key="1">
    <source>
        <dbReference type="SAM" id="Phobius"/>
    </source>
</evidence>
<accession>A0A3N4K255</accession>
<organism evidence="2 3">
    <name type="scientific">Choiromyces venosus 120613-1</name>
    <dbReference type="NCBI Taxonomy" id="1336337"/>
    <lineage>
        <taxon>Eukaryota</taxon>
        <taxon>Fungi</taxon>
        <taxon>Dikarya</taxon>
        <taxon>Ascomycota</taxon>
        <taxon>Pezizomycotina</taxon>
        <taxon>Pezizomycetes</taxon>
        <taxon>Pezizales</taxon>
        <taxon>Tuberaceae</taxon>
        <taxon>Choiromyces</taxon>
    </lineage>
</organism>
<keyword evidence="1" id="KW-0472">Membrane</keyword>
<evidence type="ECO:0000313" key="3">
    <source>
        <dbReference type="Proteomes" id="UP000276215"/>
    </source>
</evidence>
<feature type="transmembrane region" description="Helical" evidence="1">
    <location>
        <begin position="27"/>
        <end position="47"/>
    </location>
</feature>
<dbReference type="Proteomes" id="UP000276215">
    <property type="component" value="Unassembled WGS sequence"/>
</dbReference>
<gene>
    <name evidence="2" type="ORF">L873DRAFT_1276384</name>
</gene>
<protein>
    <submittedName>
        <fullName evidence="2">Uncharacterized protein</fullName>
    </submittedName>
</protein>
<proteinExistence type="predicted"/>
<reference evidence="2 3" key="1">
    <citation type="journal article" date="2018" name="Nat. Ecol. Evol.">
        <title>Pezizomycetes genomes reveal the molecular basis of ectomycorrhizal truffle lifestyle.</title>
        <authorList>
            <person name="Murat C."/>
            <person name="Payen T."/>
            <person name="Noel B."/>
            <person name="Kuo A."/>
            <person name="Morin E."/>
            <person name="Chen J."/>
            <person name="Kohler A."/>
            <person name="Krizsan K."/>
            <person name="Balestrini R."/>
            <person name="Da Silva C."/>
            <person name="Montanini B."/>
            <person name="Hainaut M."/>
            <person name="Levati E."/>
            <person name="Barry K.W."/>
            <person name="Belfiori B."/>
            <person name="Cichocki N."/>
            <person name="Clum A."/>
            <person name="Dockter R.B."/>
            <person name="Fauchery L."/>
            <person name="Guy J."/>
            <person name="Iotti M."/>
            <person name="Le Tacon F."/>
            <person name="Lindquist E.A."/>
            <person name="Lipzen A."/>
            <person name="Malagnac F."/>
            <person name="Mello A."/>
            <person name="Molinier V."/>
            <person name="Miyauchi S."/>
            <person name="Poulain J."/>
            <person name="Riccioni C."/>
            <person name="Rubini A."/>
            <person name="Sitrit Y."/>
            <person name="Splivallo R."/>
            <person name="Traeger S."/>
            <person name="Wang M."/>
            <person name="Zifcakova L."/>
            <person name="Wipf D."/>
            <person name="Zambonelli A."/>
            <person name="Paolocci F."/>
            <person name="Nowrousian M."/>
            <person name="Ottonello S."/>
            <person name="Baldrian P."/>
            <person name="Spatafora J.W."/>
            <person name="Henrissat B."/>
            <person name="Nagy L.G."/>
            <person name="Aury J.M."/>
            <person name="Wincker P."/>
            <person name="Grigoriev I.V."/>
            <person name="Bonfante P."/>
            <person name="Martin F.M."/>
        </authorList>
    </citation>
    <scope>NUCLEOTIDE SEQUENCE [LARGE SCALE GENOMIC DNA]</scope>
    <source>
        <strain evidence="2 3">120613-1</strain>
    </source>
</reference>
<keyword evidence="3" id="KW-1185">Reference proteome</keyword>
<keyword evidence="1" id="KW-0812">Transmembrane</keyword>
<dbReference type="AlphaFoldDB" id="A0A3N4K255"/>
<keyword evidence="1" id="KW-1133">Transmembrane helix</keyword>
<dbReference type="EMBL" id="ML120357">
    <property type="protein sequence ID" value="RPB04634.1"/>
    <property type="molecule type" value="Genomic_DNA"/>
</dbReference>
<sequence length="70" mass="8028">MLLTDSLIVQLADLTASHSVLEKLLPLIQIILCTMTYIIILSITLFYQLQLIICRKNPYMSNLLTLTYKV</sequence>
<evidence type="ECO:0000313" key="2">
    <source>
        <dbReference type="EMBL" id="RPB04634.1"/>
    </source>
</evidence>
<name>A0A3N4K255_9PEZI</name>